<dbReference type="AlphaFoldDB" id="A0A2M8KQA9"/>
<feature type="domain" description="Methyltransferase FkbM" evidence="1">
    <location>
        <begin position="101"/>
        <end position="254"/>
    </location>
</feature>
<dbReference type="NCBIfam" id="TIGR01444">
    <property type="entry name" value="fkbM_fam"/>
    <property type="match status" value="1"/>
</dbReference>
<sequence>MKFFKKQIESIFNILIPVLKIELIQRIMRSFGLHLPYYRFAEKLNYQGVVNFIVNEKKLHLQSYNKPFEMFIFWYGIFGYWEPLQLKLWSRLVLSADIVLDIGANTGIYSLIAQTNSLASVYAFEPVPDVREMLIKNISLNHPSKIKVDSRLLGDHVGSQTLYIPRSGWVDVASIDKNFAQNYLFGNKMQELVCQMTTVDDFLNDLQLKNNERILCKIDVEGAEEMVLTGMIDSIQKRNITFTMELLNDNYFAKVSSVLPNKFSIYAIDEIAHKIYKSDHFVEGATNYLCTAEDVSNRII</sequence>
<evidence type="ECO:0000259" key="1">
    <source>
        <dbReference type="Pfam" id="PF05050"/>
    </source>
</evidence>
<dbReference type="InterPro" id="IPR006342">
    <property type="entry name" value="FkbM_mtfrase"/>
</dbReference>
<dbReference type="EMBL" id="PFEC01000017">
    <property type="protein sequence ID" value="PJE62101.1"/>
    <property type="molecule type" value="Genomic_DNA"/>
</dbReference>
<dbReference type="Pfam" id="PF05050">
    <property type="entry name" value="Methyltransf_21"/>
    <property type="match status" value="1"/>
</dbReference>
<dbReference type="CDD" id="cd02440">
    <property type="entry name" value="AdoMet_MTases"/>
    <property type="match status" value="1"/>
</dbReference>
<name>A0A2M8KQA9_9BACT</name>
<proteinExistence type="predicted"/>
<dbReference type="PANTHER" id="PTHR34203">
    <property type="entry name" value="METHYLTRANSFERASE, FKBM FAMILY PROTEIN"/>
    <property type="match status" value="1"/>
</dbReference>
<organism evidence="2 3">
    <name type="scientific">Candidatus Roizmanbacteria bacterium CG10_big_fil_rev_8_21_14_0_10_39_12</name>
    <dbReference type="NCBI Taxonomy" id="1974852"/>
    <lineage>
        <taxon>Bacteria</taxon>
        <taxon>Candidatus Roizmaniibacteriota</taxon>
    </lineage>
</organism>
<comment type="caution">
    <text evidence="2">The sequence shown here is derived from an EMBL/GenBank/DDBJ whole genome shotgun (WGS) entry which is preliminary data.</text>
</comment>
<evidence type="ECO:0000313" key="2">
    <source>
        <dbReference type="EMBL" id="PJE62101.1"/>
    </source>
</evidence>
<evidence type="ECO:0000313" key="3">
    <source>
        <dbReference type="Proteomes" id="UP000230222"/>
    </source>
</evidence>
<dbReference type="PANTHER" id="PTHR34203:SF15">
    <property type="entry name" value="SLL1173 PROTEIN"/>
    <property type="match status" value="1"/>
</dbReference>
<gene>
    <name evidence="2" type="ORF">COU87_01065</name>
</gene>
<dbReference type="SUPFAM" id="SSF53335">
    <property type="entry name" value="S-adenosyl-L-methionine-dependent methyltransferases"/>
    <property type="match status" value="1"/>
</dbReference>
<dbReference type="InterPro" id="IPR029063">
    <property type="entry name" value="SAM-dependent_MTases_sf"/>
</dbReference>
<protein>
    <recommendedName>
        <fullName evidence="1">Methyltransferase FkbM domain-containing protein</fullName>
    </recommendedName>
</protein>
<dbReference type="InterPro" id="IPR052514">
    <property type="entry name" value="SAM-dependent_MTase"/>
</dbReference>
<dbReference type="Proteomes" id="UP000230222">
    <property type="component" value="Unassembled WGS sequence"/>
</dbReference>
<reference evidence="3" key="1">
    <citation type="submission" date="2017-09" db="EMBL/GenBank/DDBJ databases">
        <title>Depth-based differentiation of microbial function through sediment-hosted aquifers and enrichment of novel symbionts in the deep terrestrial subsurface.</title>
        <authorList>
            <person name="Probst A.J."/>
            <person name="Ladd B."/>
            <person name="Jarett J.K."/>
            <person name="Geller-Mcgrath D.E."/>
            <person name="Sieber C.M.K."/>
            <person name="Emerson J.B."/>
            <person name="Anantharaman K."/>
            <person name="Thomas B.C."/>
            <person name="Malmstrom R."/>
            <person name="Stieglmeier M."/>
            <person name="Klingl A."/>
            <person name="Woyke T."/>
            <person name="Ryan C.M."/>
            <person name="Banfield J.F."/>
        </authorList>
    </citation>
    <scope>NUCLEOTIDE SEQUENCE [LARGE SCALE GENOMIC DNA]</scope>
</reference>
<dbReference type="Gene3D" id="3.40.50.150">
    <property type="entry name" value="Vaccinia Virus protein VP39"/>
    <property type="match status" value="1"/>
</dbReference>
<accession>A0A2M8KQA9</accession>